<organism evidence="2 3">
    <name type="scientific">Araneus ventricosus</name>
    <name type="common">Orbweaver spider</name>
    <name type="synonym">Epeira ventricosa</name>
    <dbReference type="NCBI Taxonomy" id="182803"/>
    <lineage>
        <taxon>Eukaryota</taxon>
        <taxon>Metazoa</taxon>
        <taxon>Ecdysozoa</taxon>
        <taxon>Arthropoda</taxon>
        <taxon>Chelicerata</taxon>
        <taxon>Arachnida</taxon>
        <taxon>Araneae</taxon>
        <taxon>Araneomorphae</taxon>
        <taxon>Entelegynae</taxon>
        <taxon>Araneoidea</taxon>
        <taxon>Araneidae</taxon>
        <taxon>Araneus</taxon>
    </lineage>
</organism>
<comment type="caution">
    <text evidence="2">The sequence shown here is derived from an EMBL/GenBank/DDBJ whole genome shotgun (WGS) entry which is preliminary data.</text>
</comment>
<dbReference type="Proteomes" id="UP000499080">
    <property type="component" value="Unassembled WGS sequence"/>
</dbReference>
<feature type="compositionally biased region" description="Basic and acidic residues" evidence="1">
    <location>
        <begin position="97"/>
        <end position="108"/>
    </location>
</feature>
<name>A0A4Y2BG25_ARAVE</name>
<accession>A0A4Y2BG25</accession>
<evidence type="ECO:0000256" key="1">
    <source>
        <dbReference type="SAM" id="MobiDB-lite"/>
    </source>
</evidence>
<feature type="compositionally biased region" description="Basic and acidic residues" evidence="1">
    <location>
        <begin position="189"/>
        <end position="200"/>
    </location>
</feature>
<keyword evidence="3" id="KW-1185">Reference proteome</keyword>
<dbReference type="AlphaFoldDB" id="A0A4Y2BG25"/>
<evidence type="ECO:0000313" key="2">
    <source>
        <dbReference type="EMBL" id="GBL90094.1"/>
    </source>
</evidence>
<reference evidence="2 3" key="1">
    <citation type="journal article" date="2019" name="Sci. Rep.">
        <title>Orb-weaving spider Araneus ventricosus genome elucidates the spidroin gene catalogue.</title>
        <authorList>
            <person name="Kono N."/>
            <person name="Nakamura H."/>
            <person name="Ohtoshi R."/>
            <person name="Moran D.A.P."/>
            <person name="Shinohara A."/>
            <person name="Yoshida Y."/>
            <person name="Fujiwara M."/>
            <person name="Mori M."/>
            <person name="Tomita M."/>
            <person name="Arakawa K."/>
        </authorList>
    </citation>
    <scope>NUCLEOTIDE SEQUENCE [LARGE SCALE GENOMIC DNA]</scope>
</reference>
<feature type="region of interest" description="Disordered" evidence="1">
    <location>
        <begin position="1"/>
        <end position="200"/>
    </location>
</feature>
<sequence>MNQCQMPVSRAVKSSKACKRNEGESLQSWNPEESTKELSRLSFNTPSESNNEKSESGVPDAVQADPEYQGVKTRGVLQVESRKRSTEGDSSRCSFKHASESNNEKNESVPDAVQADPSYQGMQENEEGIPHKVRSGKESTKDSSFLKAQTRKQKYNNEEEEWNQYRCRSSGSKSSIHAKENEGESLQETPRDNFEQTKDECSDVTLPGLSKCKRLHPEVLQLNRYIDTDTVQPFRTKERAPP</sequence>
<protein>
    <submittedName>
        <fullName evidence="2">Uncharacterized protein</fullName>
    </submittedName>
</protein>
<feature type="compositionally biased region" description="Polar residues" evidence="1">
    <location>
        <begin position="166"/>
        <end position="175"/>
    </location>
</feature>
<dbReference type="EMBL" id="BGPR01000069">
    <property type="protein sequence ID" value="GBL90094.1"/>
    <property type="molecule type" value="Genomic_DNA"/>
</dbReference>
<gene>
    <name evidence="2" type="ORF">AVEN_135452_1</name>
</gene>
<proteinExistence type="predicted"/>
<evidence type="ECO:0000313" key="3">
    <source>
        <dbReference type="Proteomes" id="UP000499080"/>
    </source>
</evidence>
<feature type="compositionally biased region" description="Basic and acidic residues" evidence="1">
    <location>
        <begin position="80"/>
        <end position="90"/>
    </location>
</feature>